<dbReference type="AlphaFoldDB" id="A0A7U3YKF3"/>
<dbReference type="KEGG" id="dpr:Despr_0834"/>
<keyword evidence="2" id="KW-1185">Reference proteome</keyword>
<evidence type="ECO:0000313" key="2">
    <source>
        <dbReference type="Proteomes" id="UP000006365"/>
    </source>
</evidence>
<proteinExistence type="predicted"/>
<gene>
    <name evidence="1" type="ordered locus">Despr_0834</name>
</gene>
<reference evidence="1 2" key="1">
    <citation type="journal article" date="2011" name="Stand. Genomic Sci.">
        <title>Complete genome sequence of Desulfobulbus propionicus type strain (1pr3).</title>
        <authorList>
            <person name="Pagani I."/>
            <person name="Lapidus A."/>
            <person name="Nolan M."/>
            <person name="Lucas S."/>
            <person name="Hammon N."/>
            <person name="Deshpande S."/>
            <person name="Cheng J.F."/>
            <person name="Chertkov O."/>
            <person name="Davenport K."/>
            <person name="Tapia R."/>
            <person name="Han C."/>
            <person name="Goodwin L."/>
            <person name="Pitluck S."/>
            <person name="Liolios K."/>
            <person name="Mavromatis K."/>
            <person name="Ivanova N."/>
            <person name="Mikhailova N."/>
            <person name="Pati A."/>
            <person name="Chen A."/>
            <person name="Palaniappan K."/>
            <person name="Land M."/>
            <person name="Hauser L."/>
            <person name="Chang Y.J."/>
            <person name="Jeffries C.D."/>
            <person name="Detter J.C."/>
            <person name="Brambilla E."/>
            <person name="Kannan K.P."/>
            <person name="Djao O.D."/>
            <person name="Rohde M."/>
            <person name="Pukall R."/>
            <person name="Spring S."/>
            <person name="Goker M."/>
            <person name="Sikorski J."/>
            <person name="Woyke T."/>
            <person name="Bristow J."/>
            <person name="Eisen J.A."/>
            <person name="Markowitz V."/>
            <person name="Hugenholtz P."/>
            <person name="Kyrpides N.C."/>
            <person name="Klenk H.P."/>
        </authorList>
    </citation>
    <scope>NUCLEOTIDE SEQUENCE [LARGE SCALE GENOMIC DNA]</scope>
    <source>
        <strain evidence="2">ATCC 33891 / DSM 2032 / 1pr3</strain>
    </source>
</reference>
<dbReference type="Proteomes" id="UP000006365">
    <property type="component" value="Chromosome"/>
</dbReference>
<evidence type="ECO:0000313" key="1">
    <source>
        <dbReference type="EMBL" id="ADW17008.1"/>
    </source>
</evidence>
<organism evidence="1 2">
    <name type="scientific">Desulfobulbus propionicus (strain ATCC 33891 / DSM 2032 / VKM B-1956 / 1pr3)</name>
    <dbReference type="NCBI Taxonomy" id="577650"/>
    <lineage>
        <taxon>Bacteria</taxon>
        <taxon>Pseudomonadati</taxon>
        <taxon>Thermodesulfobacteriota</taxon>
        <taxon>Desulfobulbia</taxon>
        <taxon>Desulfobulbales</taxon>
        <taxon>Desulfobulbaceae</taxon>
        <taxon>Desulfobulbus</taxon>
    </lineage>
</organism>
<accession>A0A7U3YKF3</accession>
<dbReference type="RefSeq" id="WP_015723552.1">
    <property type="nucleotide sequence ID" value="NC_014972.1"/>
</dbReference>
<name>A0A7U3YKF3_DESPD</name>
<protein>
    <submittedName>
        <fullName evidence="1">Uncharacterized protein</fullName>
    </submittedName>
</protein>
<dbReference type="EMBL" id="CP002364">
    <property type="protein sequence ID" value="ADW17008.1"/>
    <property type="molecule type" value="Genomic_DNA"/>
</dbReference>
<sequence>MNVLLYAAKQTASGERLKQSIETLTSLESLTDCGSIAELIQYLRNPDPLPETVVLQATSHQDLQVFEPFRFRLEMVFFVLVLPDADTETVARGHQLRPRFIAYQDSDFSEVGAVLARLESRQDHRFGAGSSRNP</sequence>